<dbReference type="Proteomes" id="UP000594638">
    <property type="component" value="Unassembled WGS sequence"/>
</dbReference>
<dbReference type="GO" id="GO:0005524">
    <property type="term" value="F:ATP binding"/>
    <property type="evidence" value="ECO:0007669"/>
    <property type="project" value="UniProtKB-KW"/>
</dbReference>
<feature type="domain" description="NB-ARC" evidence="6">
    <location>
        <begin position="183"/>
        <end position="354"/>
    </location>
</feature>
<dbReference type="Gene3D" id="1.20.5.4130">
    <property type="match status" value="1"/>
</dbReference>
<feature type="non-terminal residue" evidence="9">
    <location>
        <position position="1"/>
    </location>
</feature>
<dbReference type="OrthoDB" id="1896560at2759"/>
<dbReference type="SUPFAM" id="SSF52058">
    <property type="entry name" value="L domain-like"/>
    <property type="match status" value="1"/>
</dbReference>
<evidence type="ECO:0000256" key="2">
    <source>
        <dbReference type="ARBA" id="ARBA00022737"/>
    </source>
</evidence>
<evidence type="ECO:0000256" key="3">
    <source>
        <dbReference type="ARBA" id="ARBA00022741"/>
    </source>
</evidence>
<dbReference type="InterPro" id="IPR032675">
    <property type="entry name" value="LRR_dom_sf"/>
</dbReference>
<keyword evidence="3" id="KW-0547">Nucleotide-binding</keyword>
<dbReference type="GO" id="GO:0051707">
    <property type="term" value="P:response to other organism"/>
    <property type="evidence" value="ECO:0007669"/>
    <property type="project" value="UniProtKB-ARBA"/>
</dbReference>
<evidence type="ECO:0000256" key="5">
    <source>
        <dbReference type="ARBA" id="ARBA00022840"/>
    </source>
</evidence>
<proteinExistence type="predicted"/>
<dbReference type="InterPro" id="IPR027417">
    <property type="entry name" value="P-loop_NTPase"/>
</dbReference>
<dbReference type="InterPro" id="IPR041118">
    <property type="entry name" value="Rx_N"/>
</dbReference>
<dbReference type="Pfam" id="PF18052">
    <property type="entry name" value="Rx_N"/>
    <property type="match status" value="1"/>
</dbReference>
<dbReference type="Pfam" id="PF00931">
    <property type="entry name" value="NB-ARC"/>
    <property type="match status" value="1"/>
</dbReference>
<dbReference type="EMBL" id="CACTIH010000350">
    <property type="protein sequence ID" value="CAA2959855.1"/>
    <property type="molecule type" value="Genomic_DNA"/>
</dbReference>
<keyword evidence="1" id="KW-0433">Leucine-rich repeat</keyword>
<sequence>MATDAGKIILEKLFPIAVEEFKLVQGFEKDLAILRNYIKKIYEVLEDAEKREITERAVESWLKDLKDAADDAKIVLDEIKYEDLRRTIETEDEIGCLYFPCIMTFLRKMAHKITFHWKMSHKIKGINENFKRINNEADSLGLNRDFTNYPRSKPLVKEITKPLVTETTSFTVDPIVIGRVIDIRKILGTVLNSGDNVLSVLPIVGMGGLGKTTLARQIYNDPCIETDFQKMIWVCVSKNFDQTTLFKRILELLLGKDFGGGSKQAVVKKIAEELKYKRYLLVLDDLRNEETEDWDEFKNTLEGASSRKGNFIIVTTREEKVASIVNTCNCPCRLRSLTDDECWLIIRSMVFQDKEVTKEFAITGLKIAGKCRGLPLAANVIGRVLRGKKIGEWDSILRIGLSNLEAGEKGILQVLKLCLLGHNLSTSINRPPYPDFYSFQKSELIFYSLEIIPFSLQNFCSYNSILENYFSCISLIQCVERSKFYGYGNIISYKIHDLVHDLACLVSKSESFMNMEGNIQGHKRGGSYLRTLFLSSSVPDEILPYFKHLHVPKLCCADLKELPTSIGTLKHLRYLDVSYNHDLTTLSESVCKLYNLRTWTILHSYIFPSLQRLPRDLQFLIHLKHLRFNDVSGEFEMPPKIESLSCLQTLPLFCMSNKEGCRIDELGRLKNLKGKLQIWNLELVCCKTEAEHANMARKLNIYKLYFHWKVNGFHRKLIKIKFNSCDKCEEITMLSHLPLFKYLKLYDLRN</sequence>
<evidence type="ECO:0000259" key="6">
    <source>
        <dbReference type="Pfam" id="PF00931"/>
    </source>
</evidence>
<evidence type="ECO:0000259" key="7">
    <source>
        <dbReference type="Pfam" id="PF18052"/>
    </source>
</evidence>
<evidence type="ECO:0000313" key="10">
    <source>
        <dbReference type="Proteomes" id="UP000594638"/>
    </source>
</evidence>
<keyword evidence="4" id="KW-0611">Plant defense</keyword>
<organism evidence="9 10">
    <name type="scientific">Olea europaea subsp. europaea</name>
    <dbReference type="NCBI Taxonomy" id="158383"/>
    <lineage>
        <taxon>Eukaryota</taxon>
        <taxon>Viridiplantae</taxon>
        <taxon>Streptophyta</taxon>
        <taxon>Embryophyta</taxon>
        <taxon>Tracheophyta</taxon>
        <taxon>Spermatophyta</taxon>
        <taxon>Magnoliopsida</taxon>
        <taxon>eudicotyledons</taxon>
        <taxon>Gunneridae</taxon>
        <taxon>Pentapetalae</taxon>
        <taxon>asterids</taxon>
        <taxon>lamiids</taxon>
        <taxon>Lamiales</taxon>
        <taxon>Oleaceae</taxon>
        <taxon>Oleeae</taxon>
        <taxon>Olea</taxon>
    </lineage>
</organism>
<dbReference type="AlphaFoldDB" id="A0A8S0Q4Y1"/>
<evidence type="ECO:0000259" key="8">
    <source>
        <dbReference type="Pfam" id="PF23598"/>
    </source>
</evidence>
<dbReference type="PANTHER" id="PTHR36766">
    <property type="entry name" value="PLANT BROAD-SPECTRUM MILDEW RESISTANCE PROTEIN RPW8"/>
    <property type="match status" value="1"/>
</dbReference>
<dbReference type="Gene3D" id="3.80.10.10">
    <property type="entry name" value="Ribonuclease Inhibitor"/>
    <property type="match status" value="1"/>
</dbReference>
<dbReference type="SUPFAM" id="SSF52540">
    <property type="entry name" value="P-loop containing nucleoside triphosphate hydrolases"/>
    <property type="match status" value="1"/>
</dbReference>
<evidence type="ECO:0000256" key="1">
    <source>
        <dbReference type="ARBA" id="ARBA00022614"/>
    </source>
</evidence>
<dbReference type="Gene3D" id="3.40.50.300">
    <property type="entry name" value="P-loop containing nucleotide triphosphate hydrolases"/>
    <property type="match status" value="1"/>
</dbReference>
<keyword evidence="5" id="KW-0067">ATP-binding</keyword>
<dbReference type="GO" id="GO:0043531">
    <property type="term" value="F:ADP binding"/>
    <property type="evidence" value="ECO:0007669"/>
    <property type="project" value="InterPro"/>
</dbReference>
<comment type="caution">
    <text evidence="9">The sequence shown here is derived from an EMBL/GenBank/DDBJ whole genome shotgun (WGS) entry which is preliminary data.</text>
</comment>
<feature type="domain" description="Disease resistance R13L4/SHOC-2-like LRR" evidence="8">
    <location>
        <begin position="543"/>
        <end position="678"/>
    </location>
</feature>
<feature type="domain" description="Disease resistance N-terminal" evidence="7">
    <location>
        <begin position="8"/>
        <end position="87"/>
    </location>
</feature>
<dbReference type="InterPro" id="IPR055414">
    <property type="entry name" value="LRR_R13L4/SHOC2-like"/>
</dbReference>
<dbReference type="InterPro" id="IPR042197">
    <property type="entry name" value="Apaf_helical"/>
</dbReference>
<name>A0A8S0Q4Y1_OLEEU</name>
<protein>
    <submittedName>
        <fullName evidence="9">Disease resistance RGA3</fullName>
    </submittedName>
</protein>
<gene>
    <name evidence="9" type="ORF">OLEA9_A026267</name>
</gene>
<dbReference type="PANTHER" id="PTHR36766:SF70">
    <property type="entry name" value="DISEASE RESISTANCE PROTEIN RGA4"/>
    <property type="match status" value="1"/>
</dbReference>
<keyword evidence="2" id="KW-0677">Repeat</keyword>
<dbReference type="PRINTS" id="PR00364">
    <property type="entry name" value="DISEASERSIST"/>
</dbReference>
<accession>A0A8S0Q4Y1</accession>
<dbReference type="InterPro" id="IPR002182">
    <property type="entry name" value="NB-ARC"/>
</dbReference>
<dbReference type="Gene3D" id="1.10.8.430">
    <property type="entry name" value="Helical domain of apoptotic protease-activating factors"/>
    <property type="match status" value="1"/>
</dbReference>
<dbReference type="Gramene" id="OE9A026267T1">
    <property type="protein sequence ID" value="OE9A026267C1"/>
    <property type="gene ID" value="OE9A026267"/>
</dbReference>
<dbReference type="Pfam" id="PF23598">
    <property type="entry name" value="LRR_14"/>
    <property type="match status" value="1"/>
</dbReference>
<keyword evidence="10" id="KW-1185">Reference proteome</keyword>
<dbReference type="GO" id="GO:0006952">
    <property type="term" value="P:defense response"/>
    <property type="evidence" value="ECO:0007669"/>
    <property type="project" value="UniProtKB-KW"/>
</dbReference>
<evidence type="ECO:0000313" key="9">
    <source>
        <dbReference type="EMBL" id="CAA2959855.1"/>
    </source>
</evidence>
<evidence type="ECO:0000256" key="4">
    <source>
        <dbReference type="ARBA" id="ARBA00022821"/>
    </source>
</evidence>
<reference evidence="9 10" key="1">
    <citation type="submission" date="2019-12" db="EMBL/GenBank/DDBJ databases">
        <authorList>
            <person name="Alioto T."/>
            <person name="Alioto T."/>
            <person name="Gomez Garrido J."/>
        </authorList>
    </citation>
    <scope>NUCLEOTIDE SEQUENCE [LARGE SCALE GENOMIC DNA]</scope>
</reference>